<evidence type="ECO:0000256" key="8">
    <source>
        <dbReference type="ARBA" id="ARBA00022989"/>
    </source>
</evidence>
<dbReference type="SMART" id="SM00387">
    <property type="entry name" value="HATPase_c"/>
    <property type="match status" value="1"/>
</dbReference>
<dbReference type="CDD" id="cd00130">
    <property type="entry name" value="PAS"/>
    <property type="match status" value="2"/>
</dbReference>
<gene>
    <name evidence="14" type="ORF">SAMN05216561_104288</name>
</gene>
<dbReference type="PANTHER" id="PTHR43047:SF72">
    <property type="entry name" value="OSMOSENSING HISTIDINE PROTEIN KINASE SLN1"/>
    <property type="match status" value="1"/>
</dbReference>
<dbReference type="Gene3D" id="3.30.450.20">
    <property type="entry name" value="PAS domain"/>
    <property type="match status" value="3"/>
</dbReference>
<dbReference type="Proteomes" id="UP000198649">
    <property type="component" value="Unassembled WGS sequence"/>
</dbReference>
<dbReference type="InterPro" id="IPR000014">
    <property type="entry name" value="PAS"/>
</dbReference>
<feature type="transmembrane region" description="Helical" evidence="11">
    <location>
        <begin position="219"/>
        <end position="237"/>
    </location>
</feature>
<keyword evidence="7" id="KW-0418">Kinase</keyword>
<dbReference type="InterPro" id="IPR007895">
    <property type="entry name" value="MASE1"/>
</dbReference>
<dbReference type="GO" id="GO:0009927">
    <property type="term" value="F:histidine phosphotransfer kinase activity"/>
    <property type="evidence" value="ECO:0007669"/>
    <property type="project" value="TreeGrafter"/>
</dbReference>
<evidence type="ECO:0000256" key="11">
    <source>
        <dbReference type="SAM" id="Phobius"/>
    </source>
</evidence>
<dbReference type="SUPFAM" id="SSF55785">
    <property type="entry name" value="PYP-like sensor domain (PAS domain)"/>
    <property type="match status" value="3"/>
</dbReference>
<dbReference type="PRINTS" id="PR00344">
    <property type="entry name" value="BCTRLSENSOR"/>
</dbReference>
<keyword evidence="4" id="KW-1003">Cell membrane</keyword>
<sequence>MLVVATFVIPVTTFREVDLGVEVFSWFATVGLTAVVLILSRVGRWPLLVPLLVASAVGARISNGIELAPAVAGGSGHVAAALLATLIIVRWRVHDAGVATLERQDDVVRVLLASVAAGLLATLTEGYLITDGAGLLSTEAVAVFAARAASVLVVVPLALTLHVRRSGRLDELVLQTSLLSLVTVLTFSPGQDLPLPFVTLPLLVWGALRFDLRTVSLQLLAFSCFVAVATAQGHGVFGSARVQAYFGREGAATLSQLFLLAAALVTLPLVVAITQRTQLLAAISTEEERFRRHFTESLIGGVFLRAEGEELVIQDVNEAGTHILGASSEDLRDRRVDTVLEPLEPDLPLTPTSLRDAGTGWRGCATVRTRAGSRVELAVAALSSGSPDRTFSAQLLDVTAEHEARRRLEAAQSLTTATLDSAACVIMVTDTSGTIVRVNGATSGITGYDHSELVGQPVWRTSIAPMERADVETLFVSPHLAGAPLVRERRGTTKAGEALRLVWSSNVVRDEVGVPSYAVLTGIDVTAERASTDLVAHLMQATLTIALIGIDTVGRITVFNAGAEHLLGYRAGEIVGQPFAQFIDPAQLLERTGSASIGEALLSVLTVHDTGLGIPEDEFQAVFDKFFRTAVAQKRAIPGTGLGLSIVASIVKAHAGTIEVSSAPGQGTVFTVHLPQAP</sequence>
<feature type="transmembrane region" description="Helical" evidence="11">
    <location>
        <begin position="141"/>
        <end position="160"/>
    </location>
</feature>
<dbReference type="InterPro" id="IPR003594">
    <property type="entry name" value="HATPase_dom"/>
</dbReference>
<dbReference type="SUPFAM" id="SSF55874">
    <property type="entry name" value="ATPase domain of HSP90 chaperone/DNA topoisomerase II/histidine kinase"/>
    <property type="match status" value="1"/>
</dbReference>
<accession>A0A1I3F9V8</accession>
<dbReference type="NCBIfam" id="TIGR00229">
    <property type="entry name" value="sensory_box"/>
    <property type="match status" value="2"/>
</dbReference>
<dbReference type="EMBL" id="FOQG01000004">
    <property type="protein sequence ID" value="SFI07968.1"/>
    <property type="molecule type" value="Genomic_DNA"/>
</dbReference>
<dbReference type="Gene3D" id="3.30.565.10">
    <property type="entry name" value="Histidine kinase-like ATPase, C-terminal domain"/>
    <property type="match status" value="1"/>
</dbReference>
<feature type="domain" description="PAS" evidence="13">
    <location>
        <begin position="411"/>
        <end position="483"/>
    </location>
</feature>
<evidence type="ECO:0000256" key="4">
    <source>
        <dbReference type="ARBA" id="ARBA00022475"/>
    </source>
</evidence>
<keyword evidence="15" id="KW-1185">Reference proteome</keyword>
<evidence type="ECO:0000259" key="12">
    <source>
        <dbReference type="PROSITE" id="PS50109"/>
    </source>
</evidence>
<dbReference type="Pfam" id="PF02518">
    <property type="entry name" value="HATPase_c"/>
    <property type="match status" value="1"/>
</dbReference>
<comment type="subcellular location">
    <subcellularLocation>
        <location evidence="2">Cell membrane</location>
        <topology evidence="2">Multi-pass membrane protein</topology>
    </subcellularLocation>
</comment>
<dbReference type="EC" id="2.7.13.3" evidence="3"/>
<feature type="transmembrane region" description="Helical" evidence="11">
    <location>
        <begin position="110"/>
        <end position="129"/>
    </location>
</feature>
<dbReference type="AlphaFoldDB" id="A0A1I3F9V8"/>
<dbReference type="SMART" id="SM00091">
    <property type="entry name" value="PAS"/>
    <property type="match status" value="3"/>
</dbReference>
<evidence type="ECO:0000256" key="10">
    <source>
        <dbReference type="ARBA" id="ARBA00023136"/>
    </source>
</evidence>
<keyword evidence="6 11" id="KW-0812">Transmembrane</keyword>
<evidence type="ECO:0000256" key="3">
    <source>
        <dbReference type="ARBA" id="ARBA00012438"/>
    </source>
</evidence>
<comment type="catalytic activity">
    <reaction evidence="1">
        <text>ATP + protein L-histidine = ADP + protein N-phospho-L-histidine.</text>
        <dbReference type="EC" id="2.7.13.3"/>
    </reaction>
</comment>
<feature type="transmembrane region" description="Helical" evidence="11">
    <location>
        <begin position="172"/>
        <end position="189"/>
    </location>
</feature>
<dbReference type="GO" id="GO:0000155">
    <property type="term" value="F:phosphorelay sensor kinase activity"/>
    <property type="evidence" value="ECO:0007669"/>
    <property type="project" value="TreeGrafter"/>
</dbReference>
<feature type="transmembrane region" description="Helical" evidence="11">
    <location>
        <begin position="257"/>
        <end position="274"/>
    </location>
</feature>
<dbReference type="InterPro" id="IPR004358">
    <property type="entry name" value="Sig_transdc_His_kin-like_C"/>
</dbReference>
<dbReference type="GO" id="GO:0005886">
    <property type="term" value="C:plasma membrane"/>
    <property type="evidence" value="ECO:0007669"/>
    <property type="project" value="UniProtKB-SubCell"/>
</dbReference>
<dbReference type="STRING" id="1005945.SAMN05216561_104288"/>
<feature type="domain" description="Histidine kinase" evidence="12">
    <location>
        <begin position="605"/>
        <end position="678"/>
    </location>
</feature>
<dbReference type="InterPro" id="IPR035965">
    <property type="entry name" value="PAS-like_dom_sf"/>
</dbReference>
<proteinExistence type="predicted"/>
<organism evidence="14 15">
    <name type="scientific">Nocardioides psychrotolerans</name>
    <dbReference type="NCBI Taxonomy" id="1005945"/>
    <lineage>
        <taxon>Bacteria</taxon>
        <taxon>Bacillati</taxon>
        <taxon>Actinomycetota</taxon>
        <taxon>Actinomycetes</taxon>
        <taxon>Propionibacteriales</taxon>
        <taxon>Nocardioidaceae</taxon>
        <taxon>Nocardioides</taxon>
    </lineage>
</organism>
<evidence type="ECO:0000313" key="15">
    <source>
        <dbReference type="Proteomes" id="UP000198649"/>
    </source>
</evidence>
<dbReference type="PROSITE" id="PS50112">
    <property type="entry name" value="PAS"/>
    <property type="match status" value="2"/>
</dbReference>
<keyword evidence="10 11" id="KW-0472">Membrane</keyword>
<keyword evidence="9" id="KW-0902">Two-component regulatory system</keyword>
<evidence type="ECO:0000256" key="1">
    <source>
        <dbReference type="ARBA" id="ARBA00000085"/>
    </source>
</evidence>
<feature type="transmembrane region" description="Helical" evidence="11">
    <location>
        <begin position="23"/>
        <end position="40"/>
    </location>
</feature>
<dbReference type="PROSITE" id="PS50109">
    <property type="entry name" value="HIS_KIN"/>
    <property type="match status" value="1"/>
</dbReference>
<feature type="domain" description="PAS" evidence="13">
    <location>
        <begin position="531"/>
        <end position="585"/>
    </location>
</feature>
<keyword evidence="8 11" id="KW-1133">Transmembrane helix</keyword>
<evidence type="ECO:0000256" key="6">
    <source>
        <dbReference type="ARBA" id="ARBA00022692"/>
    </source>
</evidence>
<dbReference type="PANTHER" id="PTHR43047">
    <property type="entry name" value="TWO-COMPONENT HISTIDINE PROTEIN KINASE"/>
    <property type="match status" value="1"/>
</dbReference>
<feature type="transmembrane region" description="Helical" evidence="11">
    <location>
        <begin position="71"/>
        <end position="89"/>
    </location>
</feature>
<dbReference type="Pfam" id="PF00989">
    <property type="entry name" value="PAS"/>
    <property type="match status" value="2"/>
</dbReference>
<evidence type="ECO:0000256" key="7">
    <source>
        <dbReference type="ARBA" id="ARBA00022777"/>
    </source>
</evidence>
<dbReference type="InterPro" id="IPR036890">
    <property type="entry name" value="HATPase_C_sf"/>
</dbReference>
<evidence type="ECO:0000256" key="5">
    <source>
        <dbReference type="ARBA" id="ARBA00022679"/>
    </source>
</evidence>
<dbReference type="InterPro" id="IPR005467">
    <property type="entry name" value="His_kinase_dom"/>
</dbReference>
<evidence type="ECO:0000256" key="9">
    <source>
        <dbReference type="ARBA" id="ARBA00023012"/>
    </source>
</evidence>
<dbReference type="InterPro" id="IPR013767">
    <property type="entry name" value="PAS_fold"/>
</dbReference>
<protein>
    <recommendedName>
        <fullName evidence="3">histidine kinase</fullName>
        <ecNumber evidence="3">2.7.13.3</ecNumber>
    </recommendedName>
</protein>
<dbReference type="GO" id="GO:0006355">
    <property type="term" value="P:regulation of DNA-templated transcription"/>
    <property type="evidence" value="ECO:0007669"/>
    <property type="project" value="InterPro"/>
</dbReference>
<dbReference type="Pfam" id="PF05231">
    <property type="entry name" value="MASE1"/>
    <property type="match status" value="1"/>
</dbReference>
<evidence type="ECO:0000259" key="13">
    <source>
        <dbReference type="PROSITE" id="PS50112"/>
    </source>
</evidence>
<reference evidence="14 15" key="1">
    <citation type="submission" date="2016-10" db="EMBL/GenBank/DDBJ databases">
        <authorList>
            <person name="de Groot N.N."/>
        </authorList>
    </citation>
    <scope>NUCLEOTIDE SEQUENCE [LARGE SCALE GENOMIC DNA]</scope>
    <source>
        <strain evidence="14 15">CGMCC 1.11156</strain>
    </source>
</reference>
<keyword evidence="5" id="KW-0808">Transferase</keyword>
<evidence type="ECO:0000313" key="14">
    <source>
        <dbReference type="EMBL" id="SFI07968.1"/>
    </source>
</evidence>
<evidence type="ECO:0000256" key="2">
    <source>
        <dbReference type="ARBA" id="ARBA00004651"/>
    </source>
</evidence>
<name>A0A1I3F9V8_9ACTN</name>